<dbReference type="RefSeq" id="WP_117440644.1">
    <property type="nucleotide sequence ID" value="NZ_QVIA01000003.1"/>
</dbReference>
<name>A0A3E2X1F7_9FIRM</name>
<dbReference type="AlphaFoldDB" id="A0A3E2X1F7"/>
<reference evidence="1 2" key="1">
    <citation type="submission" date="2018-08" db="EMBL/GenBank/DDBJ databases">
        <title>A genome reference for cultivated species of the human gut microbiota.</title>
        <authorList>
            <person name="Zou Y."/>
            <person name="Xue W."/>
            <person name="Luo G."/>
        </authorList>
    </citation>
    <scope>NUCLEOTIDE SEQUENCE [LARGE SCALE GENOMIC DNA]</scope>
    <source>
        <strain evidence="1 2">AF19-21</strain>
    </source>
</reference>
<evidence type="ECO:0000313" key="1">
    <source>
        <dbReference type="EMBL" id="RGC34463.1"/>
    </source>
</evidence>
<proteinExistence type="predicted"/>
<gene>
    <name evidence="1" type="ORF">DWX41_03135</name>
</gene>
<dbReference type="GeneID" id="93334035"/>
<organism evidence="1 2">
    <name type="scientific">Hungatella hathewayi</name>
    <dbReference type="NCBI Taxonomy" id="154046"/>
    <lineage>
        <taxon>Bacteria</taxon>
        <taxon>Bacillati</taxon>
        <taxon>Bacillota</taxon>
        <taxon>Clostridia</taxon>
        <taxon>Lachnospirales</taxon>
        <taxon>Lachnospiraceae</taxon>
        <taxon>Hungatella</taxon>
    </lineage>
</organism>
<evidence type="ECO:0000313" key="2">
    <source>
        <dbReference type="Proteomes" id="UP000261111"/>
    </source>
</evidence>
<dbReference type="Proteomes" id="UP000261111">
    <property type="component" value="Unassembled WGS sequence"/>
</dbReference>
<protein>
    <submittedName>
        <fullName evidence="1">Uncharacterized protein</fullName>
    </submittedName>
</protein>
<accession>A0A3E2X1F7</accession>
<comment type="caution">
    <text evidence="1">The sequence shown here is derived from an EMBL/GenBank/DDBJ whole genome shotgun (WGS) entry which is preliminary data.</text>
</comment>
<sequence length="167" mass="18994">MVEKELLNAISDMMDTKFDEFKTNLVTKDDIANMATKDDIANMATKDDIANMATKDDIANMATKDDIANMATKDDIANMATKDDIVNMATKDDIACIWKVIAKLPTKADLREVENNVLTEVDRVQEIGTRHYNEVKKEMSQLRAEVRSYQMGSLKLRVDRLERMLEL</sequence>
<dbReference type="EMBL" id="QVIA01000003">
    <property type="protein sequence ID" value="RGC34463.1"/>
    <property type="molecule type" value="Genomic_DNA"/>
</dbReference>